<keyword evidence="3" id="KW-1185">Reference proteome</keyword>
<keyword evidence="1" id="KW-1133">Transmembrane helix</keyword>
<evidence type="ECO:0000256" key="1">
    <source>
        <dbReference type="SAM" id="Phobius"/>
    </source>
</evidence>
<sequence>MDKNEYEKGFDRFILKKALGIVLILAAGFMMELSMGIDGILHYISLAVIVILMLIGFRMFYLGF</sequence>
<dbReference type="HOGENOM" id="CLU_2863397_0_0_10"/>
<evidence type="ECO:0000313" key="2">
    <source>
        <dbReference type="EMBL" id="EHP45265.1"/>
    </source>
</evidence>
<organism evidence="2 3">
    <name type="scientific">Odoribacter laneus YIT 12061</name>
    <dbReference type="NCBI Taxonomy" id="742817"/>
    <lineage>
        <taxon>Bacteria</taxon>
        <taxon>Pseudomonadati</taxon>
        <taxon>Bacteroidota</taxon>
        <taxon>Bacteroidia</taxon>
        <taxon>Bacteroidales</taxon>
        <taxon>Odoribacteraceae</taxon>
        <taxon>Odoribacter</taxon>
    </lineage>
</organism>
<keyword evidence="1" id="KW-0812">Transmembrane</keyword>
<dbReference type="Proteomes" id="UP000004892">
    <property type="component" value="Unassembled WGS sequence"/>
</dbReference>
<dbReference type="PATRIC" id="fig|742817.3.peg.3108"/>
<protein>
    <submittedName>
        <fullName evidence="2">Uncharacterized protein</fullName>
    </submittedName>
</protein>
<accession>H1DKX0</accession>
<dbReference type="STRING" id="742817.HMPREF9449_02906"/>
<dbReference type="AlphaFoldDB" id="H1DKX0"/>
<feature type="transmembrane region" description="Helical" evidence="1">
    <location>
        <begin position="43"/>
        <end position="61"/>
    </location>
</feature>
<evidence type="ECO:0000313" key="3">
    <source>
        <dbReference type="Proteomes" id="UP000004892"/>
    </source>
</evidence>
<dbReference type="EMBL" id="ADMC01000033">
    <property type="protein sequence ID" value="EHP45265.1"/>
    <property type="molecule type" value="Genomic_DNA"/>
</dbReference>
<keyword evidence="1" id="KW-0472">Membrane</keyword>
<dbReference type="RefSeq" id="WP_009138049.1">
    <property type="nucleotide sequence ID" value="NZ_JH594598.1"/>
</dbReference>
<gene>
    <name evidence="2" type="ORF">HMPREF9449_02906</name>
</gene>
<proteinExistence type="predicted"/>
<reference evidence="2 3" key="1">
    <citation type="submission" date="2012-01" db="EMBL/GenBank/DDBJ databases">
        <title>The Genome Sequence of Odoribacter laneus YIT 12061.</title>
        <authorList>
            <consortium name="The Broad Institute Genome Sequencing Platform"/>
            <person name="Earl A."/>
            <person name="Ward D."/>
            <person name="Feldgarden M."/>
            <person name="Gevers D."/>
            <person name="Morotomi M."/>
            <person name="Young S.K."/>
            <person name="Zeng Q."/>
            <person name="Gargeya S."/>
            <person name="Fitzgerald M."/>
            <person name="Haas B."/>
            <person name="Abouelleil A."/>
            <person name="Alvarado L."/>
            <person name="Arachchi H.M."/>
            <person name="Berlin A."/>
            <person name="Chapman S.B."/>
            <person name="Gearin G."/>
            <person name="Goldberg J."/>
            <person name="Griggs A."/>
            <person name="Gujja S."/>
            <person name="Hansen M."/>
            <person name="Heiman D."/>
            <person name="Howarth C."/>
            <person name="Larimer J."/>
            <person name="Lui A."/>
            <person name="MacDonald P.J.P."/>
            <person name="McCowen C."/>
            <person name="Montmayeur A."/>
            <person name="Murphy C."/>
            <person name="Neiman D."/>
            <person name="Pearson M."/>
            <person name="Priest M."/>
            <person name="Roberts A."/>
            <person name="Saif S."/>
            <person name="Shea T."/>
            <person name="Sisk P."/>
            <person name="Stolte C."/>
            <person name="Sykes S."/>
            <person name="Wortman J."/>
            <person name="Nusbaum C."/>
            <person name="Birren B."/>
        </authorList>
    </citation>
    <scope>NUCLEOTIDE SEQUENCE [LARGE SCALE GENOMIC DNA]</scope>
    <source>
        <strain evidence="2 3">YIT 12061</strain>
    </source>
</reference>
<name>H1DKX0_9BACT</name>
<dbReference type="GeneID" id="98070428"/>
<feature type="transmembrane region" description="Helical" evidence="1">
    <location>
        <begin position="18"/>
        <end position="37"/>
    </location>
</feature>
<comment type="caution">
    <text evidence="2">The sequence shown here is derived from an EMBL/GenBank/DDBJ whole genome shotgun (WGS) entry which is preliminary data.</text>
</comment>